<dbReference type="GO" id="GO:0008270">
    <property type="term" value="F:zinc ion binding"/>
    <property type="evidence" value="ECO:0007669"/>
    <property type="project" value="InterPro"/>
</dbReference>
<dbReference type="InterPro" id="IPR032867">
    <property type="entry name" value="DYW_dom"/>
</dbReference>
<evidence type="ECO:0000256" key="1">
    <source>
        <dbReference type="ARBA" id="ARBA00022737"/>
    </source>
</evidence>
<gene>
    <name evidence="4" type="ORF">ZIOFF_013237</name>
</gene>
<dbReference type="PROSITE" id="PS51375">
    <property type="entry name" value="PPR"/>
    <property type="match status" value="3"/>
</dbReference>
<sequence>MCDVGKLQSLLLALRRCNSLRHLHQLHAVASKAGLDAHSLVAGKLLFFAADLPDGLDHALRLFSLMPCPDAFMHNTLIRALSHSDVSPHRALLLYSTMRLRSIAPDSFSFAFLLKAAADFQSLALGCQIHSHAIHHGLDAHLFVATTLVSMYAECGRVASARKAFDDIPQPNVVAWNAIITAHFRDGDVVHAGKLFDEMPWRNLTSWNIMLAGYTKAGELEAARRLFDSMLQKDPVSWSTMIVGFASHGLFRHAFSFFQQLLMEGLRPNEVSLTGILSACSQAGAFETGKVLHGHLQKSGLITFIAVSNALLDLYARCGSMEMARRVFDREMRKKSVISWTSMIAALAMQGLGNEAIELFKQMEGHGTKPDGVTFISLLYACSHSGMVEQGYHFFSRMSEAYGIKHSIEHYGCMVDLYGRAGLLDKAYDFIMQMPLEPNAIIWRTLLGACSIHGNVNLAESVKNKLLEVEPGDSGDYVLLSNIYAVAGKWKDAANVRRSMSNESIRKSPGWSSIEVDKVVYTFTANVEQSNVKEEAYDKLIDILTRIRQEGYVAEVANVLHDIEEEEKEDAIAQHSEKLAVAFGMARMSKGSVIRIVKNLRICRDCHRVMKFISKVYEREVVVRDRSRFHSFKDGSCSCRDYW</sequence>
<dbReference type="Proteomes" id="UP000734854">
    <property type="component" value="Unassembled WGS sequence"/>
</dbReference>
<dbReference type="AlphaFoldDB" id="A0A8J5LNS4"/>
<dbReference type="InterPro" id="IPR046848">
    <property type="entry name" value="E_motif"/>
</dbReference>
<protein>
    <recommendedName>
        <fullName evidence="3">DYW domain-containing protein</fullName>
    </recommendedName>
</protein>
<dbReference type="GO" id="GO:0009451">
    <property type="term" value="P:RNA modification"/>
    <property type="evidence" value="ECO:0007669"/>
    <property type="project" value="InterPro"/>
</dbReference>
<dbReference type="InterPro" id="IPR046960">
    <property type="entry name" value="PPR_At4g14850-like_plant"/>
</dbReference>
<evidence type="ECO:0000313" key="4">
    <source>
        <dbReference type="EMBL" id="KAG6523380.1"/>
    </source>
</evidence>
<dbReference type="PANTHER" id="PTHR47926">
    <property type="entry name" value="PENTATRICOPEPTIDE REPEAT-CONTAINING PROTEIN"/>
    <property type="match status" value="1"/>
</dbReference>
<dbReference type="NCBIfam" id="TIGR00756">
    <property type="entry name" value="PPR"/>
    <property type="match status" value="4"/>
</dbReference>
<dbReference type="Pfam" id="PF01535">
    <property type="entry name" value="PPR"/>
    <property type="match status" value="4"/>
</dbReference>
<evidence type="ECO:0000313" key="5">
    <source>
        <dbReference type="Proteomes" id="UP000734854"/>
    </source>
</evidence>
<dbReference type="GO" id="GO:0003723">
    <property type="term" value="F:RNA binding"/>
    <property type="evidence" value="ECO:0007669"/>
    <property type="project" value="InterPro"/>
</dbReference>
<organism evidence="4 5">
    <name type="scientific">Zingiber officinale</name>
    <name type="common">Ginger</name>
    <name type="synonym">Amomum zingiber</name>
    <dbReference type="NCBI Taxonomy" id="94328"/>
    <lineage>
        <taxon>Eukaryota</taxon>
        <taxon>Viridiplantae</taxon>
        <taxon>Streptophyta</taxon>
        <taxon>Embryophyta</taxon>
        <taxon>Tracheophyta</taxon>
        <taxon>Spermatophyta</taxon>
        <taxon>Magnoliopsida</taxon>
        <taxon>Liliopsida</taxon>
        <taxon>Zingiberales</taxon>
        <taxon>Zingiberaceae</taxon>
        <taxon>Zingiber</taxon>
    </lineage>
</organism>
<reference evidence="4 5" key="1">
    <citation type="submission" date="2020-08" db="EMBL/GenBank/DDBJ databases">
        <title>Plant Genome Project.</title>
        <authorList>
            <person name="Zhang R.-G."/>
        </authorList>
    </citation>
    <scope>NUCLEOTIDE SEQUENCE [LARGE SCALE GENOMIC DNA]</scope>
    <source>
        <tissue evidence="4">Rhizome</tissue>
    </source>
</reference>
<dbReference type="PANTHER" id="PTHR47926:SF411">
    <property type="entry name" value="PENTATRICOPEPTIDE REPEAT-CONTAINING PROTEIN"/>
    <property type="match status" value="1"/>
</dbReference>
<dbReference type="EMBL" id="JACMSC010000004">
    <property type="protein sequence ID" value="KAG6523380.1"/>
    <property type="molecule type" value="Genomic_DNA"/>
</dbReference>
<dbReference type="InterPro" id="IPR002885">
    <property type="entry name" value="PPR_rpt"/>
</dbReference>
<comment type="caution">
    <text evidence="4">The sequence shown here is derived from an EMBL/GenBank/DDBJ whole genome shotgun (WGS) entry which is preliminary data.</text>
</comment>
<dbReference type="Pfam" id="PF14432">
    <property type="entry name" value="DYW_deaminase"/>
    <property type="match status" value="1"/>
</dbReference>
<dbReference type="OrthoDB" id="2122657at2759"/>
<dbReference type="FunFam" id="1.25.40.10:FF:000934">
    <property type="entry name" value="Pentatricopeptide repeat-containing protein"/>
    <property type="match status" value="1"/>
</dbReference>
<dbReference type="Pfam" id="PF20431">
    <property type="entry name" value="E_motif"/>
    <property type="match status" value="1"/>
</dbReference>
<keyword evidence="1" id="KW-0677">Repeat</keyword>
<feature type="repeat" description="PPR" evidence="2">
    <location>
        <begin position="336"/>
        <end position="370"/>
    </location>
</feature>
<proteinExistence type="predicted"/>
<name>A0A8J5LNS4_ZINOF</name>
<keyword evidence="5" id="KW-1185">Reference proteome</keyword>
<evidence type="ECO:0000259" key="3">
    <source>
        <dbReference type="Pfam" id="PF14432"/>
    </source>
</evidence>
<feature type="repeat" description="PPR" evidence="2">
    <location>
        <begin position="203"/>
        <end position="233"/>
    </location>
</feature>
<dbReference type="FunFam" id="1.25.40.10:FF:001093">
    <property type="entry name" value="Pentatricopeptide repeat-containing protein At2g34400"/>
    <property type="match status" value="1"/>
</dbReference>
<dbReference type="Pfam" id="PF13041">
    <property type="entry name" value="PPR_2"/>
    <property type="match status" value="2"/>
</dbReference>
<accession>A0A8J5LNS4</accession>
<evidence type="ECO:0000256" key="2">
    <source>
        <dbReference type="PROSITE-ProRule" id="PRU00708"/>
    </source>
</evidence>
<feature type="repeat" description="PPR" evidence="2">
    <location>
        <begin position="234"/>
        <end position="268"/>
    </location>
</feature>
<feature type="domain" description="DYW" evidence="3">
    <location>
        <begin position="551"/>
        <end position="643"/>
    </location>
</feature>